<comment type="caution">
    <text evidence="2">The sequence shown here is derived from an EMBL/GenBank/DDBJ whole genome shotgun (WGS) entry which is preliminary data.</text>
</comment>
<evidence type="ECO:0008006" key="4">
    <source>
        <dbReference type="Google" id="ProtNLM"/>
    </source>
</evidence>
<keyword evidence="1" id="KW-0472">Membrane</keyword>
<dbReference type="RefSeq" id="WP_121521333.1">
    <property type="nucleotide sequence ID" value="NZ_RCHR01000001.1"/>
</dbReference>
<feature type="transmembrane region" description="Helical" evidence="1">
    <location>
        <begin position="36"/>
        <end position="55"/>
    </location>
</feature>
<feature type="transmembrane region" description="Helical" evidence="1">
    <location>
        <begin position="153"/>
        <end position="173"/>
    </location>
</feature>
<protein>
    <recommendedName>
        <fullName evidence="4">YmcC</fullName>
    </recommendedName>
</protein>
<gene>
    <name evidence="2" type="ORF">D8M04_03165</name>
</gene>
<keyword evidence="1" id="KW-0812">Transmembrane</keyword>
<dbReference type="OrthoDB" id="2082317at2"/>
<dbReference type="Proteomes" id="UP000270219">
    <property type="component" value="Unassembled WGS sequence"/>
</dbReference>
<name>A0A498DGG6_9BACI</name>
<dbReference type="AlphaFoldDB" id="A0A498DGG6"/>
<keyword evidence="1" id="KW-1133">Transmembrane helix</keyword>
<proteinExistence type="predicted"/>
<accession>A0A498DGG6</accession>
<dbReference type="EMBL" id="RCHR01000001">
    <property type="protein sequence ID" value="RLL48288.1"/>
    <property type="molecule type" value="Genomic_DNA"/>
</dbReference>
<feature type="transmembrane region" description="Helical" evidence="1">
    <location>
        <begin position="61"/>
        <end position="81"/>
    </location>
</feature>
<evidence type="ECO:0000256" key="1">
    <source>
        <dbReference type="SAM" id="Phobius"/>
    </source>
</evidence>
<feature type="transmembrane region" description="Helical" evidence="1">
    <location>
        <begin position="6"/>
        <end position="29"/>
    </location>
</feature>
<keyword evidence="3" id="KW-1185">Reference proteome</keyword>
<evidence type="ECO:0000313" key="2">
    <source>
        <dbReference type="EMBL" id="RLL48288.1"/>
    </source>
</evidence>
<organism evidence="2 3">
    <name type="scientific">Oceanobacillus piezotolerans</name>
    <dbReference type="NCBI Taxonomy" id="2448030"/>
    <lineage>
        <taxon>Bacteria</taxon>
        <taxon>Bacillati</taxon>
        <taxon>Bacillota</taxon>
        <taxon>Bacilli</taxon>
        <taxon>Bacillales</taxon>
        <taxon>Bacillaceae</taxon>
        <taxon>Oceanobacillus</taxon>
    </lineage>
</organism>
<feature type="transmembrane region" description="Helical" evidence="1">
    <location>
        <begin position="123"/>
        <end position="141"/>
    </location>
</feature>
<evidence type="ECO:0000313" key="3">
    <source>
        <dbReference type="Proteomes" id="UP000270219"/>
    </source>
</evidence>
<sequence length="178" mass="20178">MNFIAWCIIAAEVGFWVVIILGLISRYILNRKALGIFFLALTPVIDLLLLIIVTVDLLNGGTATMAHSIAAMYLGVSLVFGKSMIRWADQRFLYYIKKEGEKPGKLYGYAYARHSLKGSFQHLIAYIIGAGILYMLILLVNDTERVSVFFDTLKLWSLVVGIDFAISISYFIWPRKMR</sequence>
<reference evidence="2 3" key="1">
    <citation type="submission" date="2018-10" db="EMBL/GenBank/DDBJ databases">
        <title>Oceanobacillus sp. YLB-02 draft genome.</title>
        <authorList>
            <person name="Yu L."/>
        </authorList>
    </citation>
    <scope>NUCLEOTIDE SEQUENCE [LARGE SCALE GENOMIC DNA]</scope>
    <source>
        <strain evidence="2 3">YLB-02</strain>
    </source>
</reference>